<organism evidence="1">
    <name type="scientific">viral metagenome</name>
    <dbReference type="NCBI Taxonomy" id="1070528"/>
    <lineage>
        <taxon>unclassified sequences</taxon>
        <taxon>metagenomes</taxon>
        <taxon>organismal metagenomes</taxon>
    </lineage>
</organism>
<proteinExistence type="predicted"/>
<evidence type="ECO:0000313" key="1">
    <source>
        <dbReference type="EMBL" id="QHS83518.1"/>
    </source>
</evidence>
<dbReference type="AlphaFoldDB" id="A0A6C0AUT3"/>
<reference evidence="1" key="1">
    <citation type="journal article" date="2020" name="Nature">
        <title>Giant virus diversity and host interactions through global metagenomics.</title>
        <authorList>
            <person name="Schulz F."/>
            <person name="Roux S."/>
            <person name="Paez-Espino D."/>
            <person name="Jungbluth S."/>
            <person name="Walsh D.A."/>
            <person name="Denef V.J."/>
            <person name="McMahon K.D."/>
            <person name="Konstantinidis K.T."/>
            <person name="Eloe-Fadrosh E.A."/>
            <person name="Kyrpides N.C."/>
            <person name="Woyke T."/>
        </authorList>
    </citation>
    <scope>NUCLEOTIDE SEQUENCE</scope>
    <source>
        <strain evidence="1">GVMAG-S-ERX555961-36</strain>
    </source>
</reference>
<name>A0A6C0AUT3_9ZZZZ</name>
<dbReference type="EMBL" id="MN738760">
    <property type="protein sequence ID" value="QHS83518.1"/>
    <property type="molecule type" value="Genomic_DNA"/>
</dbReference>
<accession>A0A6C0AUT3</accession>
<protein>
    <submittedName>
        <fullName evidence="1">Uncharacterized protein</fullName>
    </submittedName>
</protein>
<sequence>MSGLYAMRGMWKEFLADPDNAFIGNGRVKDQPYRVFWHKDNYYDWDECKKRGFDITNTAIYLIYSRDSRQRMVQCARDIVWKIPTENGGIFIHCNKQMIEKKDILAEIRKRKRRIAGLIVTRKIGTLGFEVGSYF</sequence>